<name>A0A0P1AKZ7_PLAHL</name>
<sequence>MVLVMCEASLESEFDVLVSSIEDISISADDSLSLEDSMTVSSEFAEDTIGSSISLDVMFMLVFVSLGDMVFDGLVSLGVVLSAGFAEGVKFEASAGFAEGDKPEAFVGFAEVGVAIAESSEVVVGVLDIILELLEVELVVV</sequence>
<evidence type="ECO:0000313" key="1">
    <source>
        <dbReference type="EMBL" id="CEG41621.1"/>
    </source>
</evidence>
<dbReference type="AlphaFoldDB" id="A0A0P1AKZ7"/>
<protein>
    <submittedName>
        <fullName evidence="1">Uncharacterized protein</fullName>
    </submittedName>
</protein>
<proteinExistence type="predicted"/>
<dbReference type="EMBL" id="CCYD01000553">
    <property type="protein sequence ID" value="CEG41621.1"/>
    <property type="molecule type" value="Genomic_DNA"/>
</dbReference>
<dbReference type="RefSeq" id="XP_024577990.1">
    <property type="nucleotide sequence ID" value="XM_024727410.1"/>
</dbReference>
<dbReference type="GeneID" id="36407009"/>
<organism evidence="1 2">
    <name type="scientific">Plasmopara halstedii</name>
    <name type="common">Downy mildew of sunflower</name>
    <dbReference type="NCBI Taxonomy" id="4781"/>
    <lineage>
        <taxon>Eukaryota</taxon>
        <taxon>Sar</taxon>
        <taxon>Stramenopiles</taxon>
        <taxon>Oomycota</taxon>
        <taxon>Peronosporomycetes</taxon>
        <taxon>Peronosporales</taxon>
        <taxon>Peronosporaceae</taxon>
        <taxon>Plasmopara</taxon>
    </lineage>
</organism>
<evidence type="ECO:0000313" key="2">
    <source>
        <dbReference type="Proteomes" id="UP000054928"/>
    </source>
</evidence>
<accession>A0A0P1AKZ7</accession>
<keyword evidence="2" id="KW-1185">Reference proteome</keyword>
<dbReference type="Proteomes" id="UP000054928">
    <property type="component" value="Unassembled WGS sequence"/>
</dbReference>
<reference evidence="2" key="1">
    <citation type="submission" date="2014-09" db="EMBL/GenBank/DDBJ databases">
        <authorList>
            <person name="Sharma Rahul"/>
            <person name="Thines Marco"/>
        </authorList>
    </citation>
    <scope>NUCLEOTIDE SEQUENCE [LARGE SCALE GENOMIC DNA]</scope>
</reference>